<dbReference type="RefSeq" id="WP_181355234.1">
    <property type="nucleotide sequence ID" value="NZ_JABJWZ010000280.1"/>
</dbReference>
<reference evidence="3" key="1">
    <citation type="submission" date="2020-05" db="EMBL/GenBank/DDBJ databases">
        <title>Classification of alakaliphilic streptomycetes isolated from an alkaline soil next to Lonar Crater, India and a proposal for the recognition of Streptomyces alkaliterrae sp. nov.</title>
        <authorList>
            <person name="Golinska P."/>
        </authorList>
    </citation>
    <scope>NUCLEOTIDE SEQUENCE [LARGE SCALE GENOMIC DNA]</scope>
    <source>
        <strain evidence="3">OF3</strain>
    </source>
</reference>
<dbReference type="AlphaFoldDB" id="A0A7W3WP99"/>
<dbReference type="Proteomes" id="UP000525686">
    <property type="component" value="Unassembled WGS sequence"/>
</dbReference>
<name>A0A7W3WP99_9ACTN</name>
<proteinExistence type="predicted"/>
<keyword evidence="2" id="KW-0808">Transferase</keyword>
<evidence type="ECO:0000259" key="1">
    <source>
        <dbReference type="PROSITE" id="PS51186"/>
    </source>
</evidence>
<feature type="domain" description="N-acetyltransferase" evidence="1">
    <location>
        <begin position="155"/>
        <end position="301"/>
    </location>
</feature>
<dbReference type="Gene3D" id="3.40.630.30">
    <property type="match status" value="1"/>
</dbReference>
<dbReference type="SUPFAM" id="SSF55729">
    <property type="entry name" value="Acyl-CoA N-acyltransferases (Nat)"/>
    <property type="match status" value="1"/>
</dbReference>
<dbReference type="CDD" id="cd04301">
    <property type="entry name" value="NAT_SF"/>
    <property type="match status" value="1"/>
</dbReference>
<sequence>MTDLVVRALVENEAREVFTSMPDAGLVGRPLLGRSYRTLAEGGEYRPDWTFVAERDGAVVARAALWAAPADTEPLVLDWFDCLDEEDGARLLRALPARPEYELMLPPGWRADPAVRAAAEKRIGAAERAGYRTLVERYRYLWTEANELPESGDRLEFRPVPDDSVVLDLLTRVQQGTLDAHGRRTTDEQGLAAAGREELDLLNWFPSPREWWRTAHNAAGEAVGFHAPVHNPNGPAIGLIAVLPEHRGNGYAHDLLADCTRLLVDHGAREIAAATDLGNHPMAAAFARAGYPIVQHRYCMV</sequence>
<dbReference type="InterPro" id="IPR016181">
    <property type="entry name" value="Acyl_CoA_acyltransferase"/>
</dbReference>
<dbReference type="GO" id="GO:0016747">
    <property type="term" value="F:acyltransferase activity, transferring groups other than amino-acyl groups"/>
    <property type="evidence" value="ECO:0007669"/>
    <property type="project" value="InterPro"/>
</dbReference>
<protein>
    <submittedName>
        <fullName evidence="2">GNAT family N-acetyltransferase</fullName>
    </submittedName>
</protein>
<evidence type="ECO:0000313" key="3">
    <source>
        <dbReference type="Proteomes" id="UP000525686"/>
    </source>
</evidence>
<dbReference type="Pfam" id="PF00583">
    <property type="entry name" value="Acetyltransf_1"/>
    <property type="match status" value="1"/>
</dbReference>
<dbReference type="EMBL" id="JABJWZ010000280">
    <property type="protein sequence ID" value="MBB1256007.1"/>
    <property type="molecule type" value="Genomic_DNA"/>
</dbReference>
<organism evidence="2 3">
    <name type="scientific">Streptomyces alkaliterrae</name>
    <dbReference type="NCBI Taxonomy" id="2213162"/>
    <lineage>
        <taxon>Bacteria</taxon>
        <taxon>Bacillati</taxon>
        <taxon>Actinomycetota</taxon>
        <taxon>Actinomycetes</taxon>
        <taxon>Kitasatosporales</taxon>
        <taxon>Streptomycetaceae</taxon>
        <taxon>Streptomyces</taxon>
    </lineage>
</organism>
<gene>
    <name evidence="2" type="ORF">H3146_21985</name>
</gene>
<comment type="caution">
    <text evidence="2">The sequence shown here is derived from an EMBL/GenBank/DDBJ whole genome shotgun (WGS) entry which is preliminary data.</text>
</comment>
<evidence type="ECO:0000313" key="2">
    <source>
        <dbReference type="EMBL" id="MBB1256007.1"/>
    </source>
</evidence>
<dbReference type="InterPro" id="IPR000182">
    <property type="entry name" value="GNAT_dom"/>
</dbReference>
<accession>A0A7W3WP99</accession>
<dbReference type="PROSITE" id="PS51186">
    <property type="entry name" value="GNAT"/>
    <property type="match status" value="1"/>
</dbReference>